<dbReference type="PROSITE" id="PS51257">
    <property type="entry name" value="PROKAR_LIPOPROTEIN"/>
    <property type="match status" value="1"/>
</dbReference>
<evidence type="ECO:0000256" key="1">
    <source>
        <dbReference type="ARBA" id="ARBA00001670"/>
    </source>
</evidence>
<evidence type="ECO:0000313" key="9">
    <source>
        <dbReference type="Proteomes" id="UP000235347"/>
    </source>
</evidence>
<comment type="caution">
    <text evidence="8">The sequence shown here is derived from an EMBL/GenBank/DDBJ whole genome shotgun (WGS) entry which is preliminary data.</text>
</comment>
<comment type="catalytic activity">
    <reaction evidence="1">
        <text>an L-aminoacyl-L-amino acid + H2O = 2 an L-alpha-amino acid</text>
        <dbReference type="Rhea" id="RHEA:48940"/>
        <dbReference type="ChEBI" id="CHEBI:15377"/>
        <dbReference type="ChEBI" id="CHEBI:59869"/>
        <dbReference type="ChEBI" id="CHEBI:77460"/>
        <dbReference type="EC" id="3.4.13.19"/>
    </reaction>
</comment>
<accession>A0A2N7VWB5</accession>
<dbReference type="PANTHER" id="PTHR12994:SF17">
    <property type="entry name" value="LD30995P"/>
    <property type="match status" value="1"/>
</dbReference>
<keyword evidence="4 6" id="KW-0378">Hydrolase</keyword>
<evidence type="ECO:0000256" key="6">
    <source>
        <dbReference type="RuleBase" id="RU364089"/>
    </source>
</evidence>
<sequence length="489" mass="54156">MKKIVALCLALSVGAQASMACTTIIVGRNATNDGSILVARSVDGVSGNVAVDYVYHPPRRNGYLLRSQLENRFWYQMPANLMGYTGSPDHRTNGTGFEESGFNDVGVGVSATETIFSNEATLKVDPYATDDGIVEEVIPTIILPQAKSARDGVQMLGQLIERYGSAEGFGVAFVDKREAWYLENAGGHEWLAQRIPDDSYFVSANQSRLGVVDLNDRQNVLSSPRLAQWAAQHGLYGAKRGQAFNFREIFGRDEQKDAGYNYPRVEYLQGRYTHALAGVQQTANRFPTFARPDHLLSVAEIENSLQNHFQGTAHDPYGRVDPAATTRPISVFRTYQSHVLQTRANLPAPIANVEYLSLGMSALSVYVPFYEGASIPASYRGAGATADDHSAFWTFRRLQTLAMQNFPKYGPLVRRRFDAFAVEIATRQKTFETRYSQTYARDPSEAKRLLDSFTNQTVDEALQAATELSNEIISDMALTVNKQFSFEGA</sequence>
<dbReference type="GO" id="GO:0006508">
    <property type="term" value="P:proteolysis"/>
    <property type="evidence" value="ECO:0007669"/>
    <property type="project" value="UniProtKB-KW"/>
</dbReference>
<evidence type="ECO:0000313" key="8">
    <source>
        <dbReference type="EMBL" id="PMS21446.1"/>
    </source>
</evidence>
<dbReference type="GO" id="GO:0016805">
    <property type="term" value="F:dipeptidase activity"/>
    <property type="evidence" value="ECO:0007669"/>
    <property type="project" value="UniProtKB-KW"/>
</dbReference>
<keyword evidence="5 6" id="KW-0224">Dipeptidase</keyword>
<organism evidence="8 9">
    <name type="scientific">Trinickia soli</name>
    <dbReference type="NCBI Taxonomy" id="380675"/>
    <lineage>
        <taxon>Bacteria</taxon>
        <taxon>Pseudomonadati</taxon>
        <taxon>Pseudomonadota</taxon>
        <taxon>Betaproteobacteria</taxon>
        <taxon>Burkholderiales</taxon>
        <taxon>Burkholderiaceae</taxon>
        <taxon>Trinickia</taxon>
    </lineage>
</organism>
<evidence type="ECO:0000256" key="3">
    <source>
        <dbReference type="ARBA" id="ARBA00022670"/>
    </source>
</evidence>
<dbReference type="NCBIfam" id="NF033678">
    <property type="entry name" value="C69_fam_dipept"/>
    <property type="match status" value="1"/>
</dbReference>
<dbReference type="InterPro" id="IPR005322">
    <property type="entry name" value="Peptidase_C69"/>
</dbReference>
<feature type="chain" id="PRO_5014795673" description="Dipeptidase" evidence="7">
    <location>
        <begin position="21"/>
        <end position="489"/>
    </location>
</feature>
<comment type="similarity">
    <text evidence="2 6">Belongs to the peptidase C69 family.</text>
</comment>
<keyword evidence="9" id="KW-1185">Reference proteome</keyword>
<dbReference type="AlphaFoldDB" id="A0A2N7VWB5"/>
<name>A0A2N7VWB5_9BURK</name>
<dbReference type="Proteomes" id="UP000235347">
    <property type="component" value="Unassembled WGS sequence"/>
</dbReference>
<reference evidence="8 9" key="1">
    <citation type="submission" date="2018-01" db="EMBL/GenBank/DDBJ databases">
        <title>Whole genome analyses suggest that Burkholderia sensu lato contains two further novel genera in the rhizoxinica-symbiotica group Mycetohabitans gen. nov., and Trinickia gen. nov.: implications for the evolution of diazotrophy and nodulation in the Burkholderiaceae.</title>
        <authorList>
            <person name="Estrada-de los Santos P."/>
            <person name="Palmer M."/>
            <person name="Chavez-Ramirez B."/>
            <person name="Beukes C."/>
            <person name="Steenkamp E.T."/>
            <person name="Hirsch A.M."/>
            <person name="Manyaka P."/>
            <person name="Maluk M."/>
            <person name="Lafos M."/>
            <person name="Crook M."/>
            <person name="Gross E."/>
            <person name="Simon M.F."/>
            <person name="Bueno dos Reis Junior F."/>
            <person name="Poole P.S."/>
            <person name="Venter S.N."/>
            <person name="James E.K."/>
        </authorList>
    </citation>
    <scope>NUCLEOTIDE SEQUENCE [LARGE SCALE GENOMIC DNA]</scope>
    <source>
        <strain evidence="8 9">GP25-8</strain>
    </source>
</reference>
<dbReference type="InterPro" id="IPR047804">
    <property type="entry name" value="C69_dipept_A-like"/>
</dbReference>
<evidence type="ECO:0000256" key="5">
    <source>
        <dbReference type="ARBA" id="ARBA00022997"/>
    </source>
</evidence>
<proteinExistence type="inferred from homology"/>
<evidence type="ECO:0000256" key="2">
    <source>
        <dbReference type="ARBA" id="ARBA00007225"/>
    </source>
</evidence>
<dbReference type="RefSeq" id="WP_102611313.1">
    <property type="nucleotide sequence ID" value="NZ_CADIKD010000012.1"/>
</dbReference>
<dbReference type="GO" id="GO:0070004">
    <property type="term" value="F:cysteine-type exopeptidase activity"/>
    <property type="evidence" value="ECO:0007669"/>
    <property type="project" value="InterPro"/>
</dbReference>
<dbReference type="EC" id="3.4.-.-" evidence="6"/>
<evidence type="ECO:0000256" key="7">
    <source>
        <dbReference type="SAM" id="SignalP"/>
    </source>
</evidence>
<feature type="signal peptide" evidence="7">
    <location>
        <begin position="1"/>
        <end position="20"/>
    </location>
</feature>
<dbReference type="PANTHER" id="PTHR12994">
    <property type="entry name" value="SECERNIN"/>
    <property type="match status" value="1"/>
</dbReference>
<dbReference type="Pfam" id="PF03577">
    <property type="entry name" value="Peptidase_C69"/>
    <property type="match status" value="1"/>
</dbReference>
<dbReference type="Gene3D" id="3.60.60.10">
    <property type="entry name" value="Penicillin V Acylase, Chain A"/>
    <property type="match status" value="1"/>
</dbReference>
<gene>
    <name evidence="8" type="ORF">C0Z19_18655</name>
</gene>
<dbReference type="EMBL" id="PNYB01000016">
    <property type="protein sequence ID" value="PMS21446.1"/>
    <property type="molecule type" value="Genomic_DNA"/>
</dbReference>
<evidence type="ECO:0000256" key="4">
    <source>
        <dbReference type="ARBA" id="ARBA00022801"/>
    </source>
</evidence>
<keyword evidence="7" id="KW-0732">Signal</keyword>
<protein>
    <recommendedName>
        <fullName evidence="6">Dipeptidase</fullName>
        <ecNumber evidence="6">3.4.-.-</ecNumber>
    </recommendedName>
</protein>
<keyword evidence="3 6" id="KW-0645">Protease</keyword>